<name>A0ABS6RZT4_9BACT</name>
<keyword evidence="2" id="KW-1003">Cell membrane</keyword>
<dbReference type="Proteomes" id="UP001196980">
    <property type="component" value="Unassembled WGS sequence"/>
</dbReference>
<sequence>MNIQNRPASVAEFQALLMPPSDSSTTTGDSSTADTAMELLVVAGEFEGERIPLTNKPVLIGRDPTKCAIVLSEKRISSVHCEIHREKGAFYVKDLRSTFGTFLDDNKRLAAFESTLLLPGDAFSLAGCAVFQLTRKSIAVEPQDNVQPTPQPSDTPKTELYEQTQILKNASGLQQPPKTDPKPDQKIAPKADQKPAPKNKQEITQLPLAPRTKRLLNFIIDLTVVSVVAVILRFIVMSSATGGGLGLTLLVFIALHIVYYTLMEGMTGKTLGKFVTHTRVVMSGGLQPPVAVVVIRSLLRLIPFEPFSFVLHKDWHDTMSGTAVVMEGKPPG</sequence>
<dbReference type="PROSITE" id="PS50006">
    <property type="entry name" value="FHA_DOMAIN"/>
    <property type="match status" value="1"/>
</dbReference>
<dbReference type="Pfam" id="PF06271">
    <property type="entry name" value="RDD"/>
    <property type="match status" value="1"/>
</dbReference>
<protein>
    <submittedName>
        <fullName evidence="9">RDD family protein</fullName>
    </submittedName>
</protein>
<dbReference type="InterPro" id="IPR000253">
    <property type="entry name" value="FHA_dom"/>
</dbReference>
<evidence type="ECO:0000256" key="3">
    <source>
        <dbReference type="ARBA" id="ARBA00022692"/>
    </source>
</evidence>
<dbReference type="InterPro" id="IPR008984">
    <property type="entry name" value="SMAD_FHA_dom_sf"/>
</dbReference>
<organism evidence="9 10">
    <name type="scientific">Candidatus Magnetobacterium casense</name>
    <dbReference type="NCBI Taxonomy" id="1455061"/>
    <lineage>
        <taxon>Bacteria</taxon>
        <taxon>Pseudomonadati</taxon>
        <taxon>Nitrospirota</taxon>
        <taxon>Thermodesulfovibrionia</taxon>
        <taxon>Thermodesulfovibrionales</taxon>
        <taxon>Candidatus Magnetobacteriaceae</taxon>
        <taxon>Candidatus Magnetobacterium</taxon>
    </lineage>
</organism>
<evidence type="ECO:0000256" key="1">
    <source>
        <dbReference type="ARBA" id="ARBA00004651"/>
    </source>
</evidence>
<evidence type="ECO:0000259" key="8">
    <source>
        <dbReference type="PROSITE" id="PS50006"/>
    </source>
</evidence>
<keyword evidence="4 7" id="KW-1133">Transmembrane helix</keyword>
<evidence type="ECO:0000256" key="4">
    <source>
        <dbReference type="ARBA" id="ARBA00022989"/>
    </source>
</evidence>
<feature type="transmembrane region" description="Helical" evidence="7">
    <location>
        <begin position="215"/>
        <end position="236"/>
    </location>
</feature>
<evidence type="ECO:0000256" key="7">
    <source>
        <dbReference type="SAM" id="Phobius"/>
    </source>
</evidence>
<dbReference type="InterPro" id="IPR051791">
    <property type="entry name" value="Pra-immunoreactive"/>
</dbReference>
<reference evidence="9 10" key="1">
    <citation type="journal article" date="2020" name="J Geophys Res Biogeosci">
        <title>Magnetotaxis as an Adaptation to Enable Bacterial Shuttling of Microbial Sulfur and Sulfur Cycling Across Aquatic Oxic#Anoxic Interfaces.</title>
        <authorList>
            <person name="Li J."/>
            <person name="Liu P."/>
            <person name="Wang J."/>
            <person name="Roberts A.P."/>
            <person name="Pan Y."/>
        </authorList>
    </citation>
    <scope>NUCLEOTIDE SEQUENCE [LARGE SCALE GENOMIC DNA]</scope>
    <source>
        <strain evidence="9 10">MYR-1_YQ</strain>
    </source>
</reference>
<feature type="region of interest" description="Disordered" evidence="6">
    <location>
        <begin position="170"/>
        <end position="204"/>
    </location>
</feature>
<dbReference type="PANTHER" id="PTHR36115:SF4">
    <property type="entry name" value="MEMBRANE PROTEIN"/>
    <property type="match status" value="1"/>
</dbReference>
<evidence type="ECO:0000256" key="5">
    <source>
        <dbReference type="ARBA" id="ARBA00023136"/>
    </source>
</evidence>
<evidence type="ECO:0000256" key="2">
    <source>
        <dbReference type="ARBA" id="ARBA00022475"/>
    </source>
</evidence>
<dbReference type="Gene3D" id="2.60.200.20">
    <property type="match status" value="1"/>
</dbReference>
<comment type="subcellular location">
    <subcellularLocation>
        <location evidence="1">Cell membrane</location>
        <topology evidence="1">Multi-pass membrane protein</topology>
    </subcellularLocation>
</comment>
<evidence type="ECO:0000313" key="10">
    <source>
        <dbReference type="Proteomes" id="UP001196980"/>
    </source>
</evidence>
<proteinExistence type="predicted"/>
<dbReference type="SMART" id="SM00240">
    <property type="entry name" value="FHA"/>
    <property type="match status" value="1"/>
</dbReference>
<dbReference type="EMBL" id="JABXWD010000155">
    <property type="protein sequence ID" value="MBV6341830.1"/>
    <property type="molecule type" value="Genomic_DNA"/>
</dbReference>
<dbReference type="SUPFAM" id="SSF49879">
    <property type="entry name" value="SMAD/FHA domain"/>
    <property type="match status" value="1"/>
</dbReference>
<dbReference type="CDD" id="cd00060">
    <property type="entry name" value="FHA"/>
    <property type="match status" value="1"/>
</dbReference>
<dbReference type="Pfam" id="PF00498">
    <property type="entry name" value="FHA"/>
    <property type="match status" value="1"/>
</dbReference>
<dbReference type="PANTHER" id="PTHR36115">
    <property type="entry name" value="PROLINE-RICH ANTIGEN HOMOLOG-RELATED"/>
    <property type="match status" value="1"/>
</dbReference>
<accession>A0ABS6RZT4</accession>
<evidence type="ECO:0000256" key="6">
    <source>
        <dbReference type="SAM" id="MobiDB-lite"/>
    </source>
</evidence>
<keyword evidence="5 7" id="KW-0472">Membrane</keyword>
<gene>
    <name evidence="9" type="ORF">HWQ67_09555</name>
</gene>
<keyword evidence="10" id="KW-1185">Reference proteome</keyword>
<comment type="caution">
    <text evidence="9">The sequence shown here is derived from an EMBL/GenBank/DDBJ whole genome shotgun (WGS) entry which is preliminary data.</text>
</comment>
<keyword evidence="3 7" id="KW-0812">Transmembrane</keyword>
<feature type="domain" description="FHA" evidence="8">
    <location>
        <begin position="58"/>
        <end position="108"/>
    </location>
</feature>
<evidence type="ECO:0000313" key="9">
    <source>
        <dbReference type="EMBL" id="MBV6341830.1"/>
    </source>
</evidence>
<feature type="compositionally biased region" description="Basic and acidic residues" evidence="6">
    <location>
        <begin position="179"/>
        <end position="201"/>
    </location>
</feature>
<feature type="transmembrane region" description="Helical" evidence="7">
    <location>
        <begin position="242"/>
        <end position="262"/>
    </location>
</feature>
<dbReference type="InterPro" id="IPR010432">
    <property type="entry name" value="RDD"/>
</dbReference>